<feature type="compositionally biased region" description="Polar residues" evidence="4">
    <location>
        <begin position="1"/>
        <end position="23"/>
    </location>
</feature>
<dbReference type="AlphaFoldDB" id="A0AAV6XEL3"/>
<reference evidence="5" key="1">
    <citation type="submission" date="2019-10" db="EMBL/GenBank/DDBJ databases">
        <authorList>
            <person name="Zhang R."/>
            <person name="Pan Y."/>
            <person name="Wang J."/>
            <person name="Ma R."/>
            <person name="Yu S."/>
        </authorList>
    </citation>
    <scope>NUCLEOTIDE SEQUENCE</scope>
    <source>
        <strain evidence="5">LA-IB0</strain>
        <tissue evidence="5">Leaf</tissue>
    </source>
</reference>
<dbReference type="Gene3D" id="3.30.10.10">
    <property type="entry name" value="Trypsin Inhibitor V, subunit A"/>
    <property type="match status" value="1"/>
</dbReference>
<evidence type="ECO:0000256" key="2">
    <source>
        <dbReference type="ARBA" id="ARBA00022690"/>
    </source>
</evidence>
<organism evidence="5 6">
    <name type="scientific">Buddleja alternifolia</name>
    <dbReference type="NCBI Taxonomy" id="168488"/>
    <lineage>
        <taxon>Eukaryota</taxon>
        <taxon>Viridiplantae</taxon>
        <taxon>Streptophyta</taxon>
        <taxon>Embryophyta</taxon>
        <taxon>Tracheophyta</taxon>
        <taxon>Spermatophyta</taxon>
        <taxon>Magnoliopsida</taxon>
        <taxon>eudicotyledons</taxon>
        <taxon>Gunneridae</taxon>
        <taxon>Pentapetalae</taxon>
        <taxon>asterids</taxon>
        <taxon>lamiids</taxon>
        <taxon>Lamiales</taxon>
        <taxon>Scrophulariaceae</taxon>
        <taxon>Buddlejeae</taxon>
        <taxon>Buddleja</taxon>
    </lineage>
</organism>
<sequence>MESITNVNPTIINDTPTDVDTPTKQPPFQYAPNKPFPDTSKIEIFEGNHFKRWQERVYSTLDVHGVAFILNEQKPDNGAPNINVWTYANKVSRHTILSTLSNELFDVYCPYKEARQIWESLVKKFTAEDAGQQKFAIGNYYHWQMTDEKEIKAQITEYYKLVEDLKSENIILPDEFVADQNQKQRDIAKGKEIATNANLIQAHPRNNYNNKNGKMETKPIDKMPIDPYKYPPCKVKGCPKDDKERWPELLGKSTEEAKATIHRENPKVTAVLVPVGERVWPNFCCNRVWVFFDGQYKVTSVPTVG</sequence>
<name>A0AAV6XEL3_9LAMI</name>
<dbReference type="Pfam" id="PF00280">
    <property type="entry name" value="potato_inhibit"/>
    <property type="match status" value="1"/>
</dbReference>
<gene>
    <name evidence="5" type="ORF">BUALT_Bualt08G0048900</name>
</gene>
<comment type="similarity">
    <text evidence="1">Belongs to the protease inhibitor I13 (potato type I serine protease inhibitor) family.</text>
</comment>
<proteinExistence type="inferred from homology"/>
<evidence type="ECO:0000256" key="3">
    <source>
        <dbReference type="ARBA" id="ARBA00022900"/>
    </source>
</evidence>
<keyword evidence="6" id="KW-1185">Reference proteome</keyword>
<evidence type="ECO:0000256" key="1">
    <source>
        <dbReference type="ARBA" id="ARBA00008210"/>
    </source>
</evidence>
<keyword evidence="2" id="KW-0646">Protease inhibitor</keyword>
<dbReference type="GO" id="GO:0004867">
    <property type="term" value="F:serine-type endopeptidase inhibitor activity"/>
    <property type="evidence" value="ECO:0007669"/>
    <property type="project" value="UniProtKB-KW"/>
</dbReference>
<dbReference type="GO" id="GO:0009611">
    <property type="term" value="P:response to wounding"/>
    <property type="evidence" value="ECO:0007669"/>
    <property type="project" value="InterPro"/>
</dbReference>
<evidence type="ECO:0000313" key="5">
    <source>
        <dbReference type="EMBL" id="KAG8377590.1"/>
    </source>
</evidence>
<evidence type="ECO:0000313" key="6">
    <source>
        <dbReference type="Proteomes" id="UP000826271"/>
    </source>
</evidence>
<dbReference type="PANTHER" id="PTHR47592:SF27">
    <property type="entry name" value="OS08G0421700 PROTEIN"/>
    <property type="match status" value="1"/>
</dbReference>
<evidence type="ECO:0000256" key="4">
    <source>
        <dbReference type="SAM" id="MobiDB-lite"/>
    </source>
</evidence>
<comment type="caution">
    <text evidence="5">The sequence shown here is derived from an EMBL/GenBank/DDBJ whole genome shotgun (WGS) entry which is preliminary data.</text>
</comment>
<dbReference type="Pfam" id="PF14223">
    <property type="entry name" value="Retrotran_gag_2"/>
    <property type="match status" value="1"/>
</dbReference>
<dbReference type="SUPFAM" id="SSF54654">
    <property type="entry name" value="CI-2 family of serine protease inhibitors"/>
    <property type="match status" value="1"/>
</dbReference>
<accession>A0AAV6XEL3</accession>
<dbReference type="EMBL" id="WHWC01000008">
    <property type="protein sequence ID" value="KAG8377590.1"/>
    <property type="molecule type" value="Genomic_DNA"/>
</dbReference>
<protein>
    <submittedName>
        <fullName evidence="5">Uncharacterized protein</fullName>
    </submittedName>
</protein>
<dbReference type="Proteomes" id="UP000826271">
    <property type="component" value="Unassembled WGS sequence"/>
</dbReference>
<keyword evidence="3" id="KW-0722">Serine protease inhibitor</keyword>
<dbReference type="PANTHER" id="PTHR47592">
    <property type="entry name" value="PBF68 PROTEIN"/>
    <property type="match status" value="1"/>
</dbReference>
<dbReference type="PROSITE" id="PS00285">
    <property type="entry name" value="POTATO_INHIBITOR"/>
    <property type="match status" value="1"/>
</dbReference>
<dbReference type="InterPro" id="IPR000864">
    <property type="entry name" value="Prot_inh_pot1"/>
</dbReference>
<feature type="region of interest" description="Disordered" evidence="4">
    <location>
        <begin position="1"/>
        <end position="24"/>
    </location>
</feature>
<dbReference type="InterPro" id="IPR036354">
    <property type="entry name" value="Prot_inh_pot1_sf"/>
</dbReference>